<feature type="compositionally biased region" description="Basic and acidic residues" evidence="10">
    <location>
        <begin position="50"/>
        <end position="59"/>
    </location>
</feature>
<evidence type="ECO:0000256" key="1">
    <source>
        <dbReference type="ARBA" id="ARBA00012513"/>
    </source>
</evidence>
<dbReference type="OrthoDB" id="5979581at2759"/>
<comment type="catalytic activity">
    <reaction evidence="7">
        <text>L-threonyl-[protein] + ATP = O-phospho-L-threonyl-[protein] + ADP + H(+)</text>
        <dbReference type="Rhea" id="RHEA:46608"/>
        <dbReference type="Rhea" id="RHEA-COMP:11060"/>
        <dbReference type="Rhea" id="RHEA-COMP:11605"/>
        <dbReference type="ChEBI" id="CHEBI:15378"/>
        <dbReference type="ChEBI" id="CHEBI:30013"/>
        <dbReference type="ChEBI" id="CHEBI:30616"/>
        <dbReference type="ChEBI" id="CHEBI:61977"/>
        <dbReference type="ChEBI" id="CHEBI:456216"/>
        <dbReference type="EC" id="2.7.11.1"/>
    </reaction>
</comment>
<dbReference type="GO" id="GO:0005524">
    <property type="term" value="F:ATP binding"/>
    <property type="evidence" value="ECO:0007669"/>
    <property type="project" value="UniProtKB-UniRule"/>
</dbReference>
<name>A0A0B4F0N9_METAF</name>
<accession>A0A0B4F0N9</accession>
<dbReference type="HOGENOM" id="CLU_036828_0_0_1"/>
<dbReference type="PROSITE" id="PS00107">
    <property type="entry name" value="PROTEIN_KINASE_ATP"/>
    <property type="match status" value="1"/>
</dbReference>
<dbReference type="AlphaFoldDB" id="A0A0B4F0N9"/>
<dbReference type="PANTHER" id="PTHR24361:SF433">
    <property type="entry name" value="PROTEIN KINASE DOMAIN-CONTAINING PROTEIN"/>
    <property type="match status" value="1"/>
</dbReference>
<feature type="binding site" evidence="9">
    <location>
        <position position="310"/>
    </location>
    <ligand>
        <name>ATP</name>
        <dbReference type="ChEBI" id="CHEBI:30616"/>
    </ligand>
</feature>
<comment type="caution">
    <text evidence="12">The sequence shown here is derived from an EMBL/GenBank/DDBJ whole genome shotgun (WGS) entry which is preliminary data.</text>
</comment>
<dbReference type="PANTHER" id="PTHR24361">
    <property type="entry name" value="MITOGEN-ACTIVATED KINASE KINASE KINASE"/>
    <property type="match status" value="1"/>
</dbReference>
<feature type="region of interest" description="Disordered" evidence="10">
    <location>
        <begin position="48"/>
        <end position="72"/>
    </location>
</feature>
<dbReference type="SUPFAM" id="SSF56112">
    <property type="entry name" value="Protein kinase-like (PK-like)"/>
    <property type="match status" value="1"/>
</dbReference>
<reference evidence="12 13" key="1">
    <citation type="journal article" date="2014" name="Proc. Natl. Acad. Sci. U.S.A.">
        <title>Trajectory and genomic determinants of fungal-pathogen speciation and host adaptation.</title>
        <authorList>
            <person name="Hu X."/>
            <person name="Xiao G."/>
            <person name="Zheng P."/>
            <person name="Shang Y."/>
            <person name="Su Y."/>
            <person name="Zhang X."/>
            <person name="Liu X."/>
            <person name="Zhan S."/>
            <person name="St Leger R.J."/>
            <person name="Wang C."/>
        </authorList>
    </citation>
    <scope>NUCLEOTIDE SEQUENCE [LARGE SCALE GENOMIC DNA]</scope>
    <source>
        <strain evidence="12 13">ARSEF 549</strain>
    </source>
</reference>
<dbReference type="GO" id="GO:0005737">
    <property type="term" value="C:cytoplasm"/>
    <property type="evidence" value="ECO:0007669"/>
    <property type="project" value="TreeGrafter"/>
</dbReference>
<dbReference type="InterPro" id="IPR011009">
    <property type="entry name" value="Kinase-like_dom_sf"/>
</dbReference>
<evidence type="ECO:0000313" key="12">
    <source>
        <dbReference type="EMBL" id="KID59411.1"/>
    </source>
</evidence>
<evidence type="ECO:0000313" key="13">
    <source>
        <dbReference type="Proteomes" id="UP000031186"/>
    </source>
</evidence>
<keyword evidence="4 9" id="KW-0547">Nucleotide-binding</keyword>
<dbReference type="VEuPathDB" id="FungiDB:MAN_10716"/>
<dbReference type="Gene3D" id="1.10.510.10">
    <property type="entry name" value="Transferase(Phosphotransferase) domain 1"/>
    <property type="match status" value="1"/>
</dbReference>
<evidence type="ECO:0000256" key="7">
    <source>
        <dbReference type="ARBA" id="ARBA00047899"/>
    </source>
</evidence>
<dbReference type="Pfam" id="PF00069">
    <property type="entry name" value="Pkinase"/>
    <property type="match status" value="1"/>
</dbReference>
<dbReference type="SMART" id="SM00220">
    <property type="entry name" value="S_TKc"/>
    <property type="match status" value="1"/>
</dbReference>
<keyword evidence="3" id="KW-0808">Transferase</keyword>
<evidence type="ECO:0000256" key="8">
    <source>
        <dbReference type="ARBA" id="ARBA00048679"/>
    </source>
</evidence>
<dbReference type="InterPro" id="IPR000719">
    <property type="entry name" value="Prot_kinase_dom"/>
</dbReference>
<dbReference type="EMBL" id="AZNF01000029">
    <property type="protein sequence ID" value="KID59411.1"/>
    <property type="molecule type" value="Genomic_DNA"/>
</dbReference>
<protein>
    <recommendedName>
        <fullName evidence="1">non-specific serine/threonine protein kinase</fullName>
        <ecNumber evidence="1">2.7.11.1</ecNumber>
    </recommendedName>
</protein>
<gene>
    <name evidence="12" type="ORF">MAN_10716</name>
</gene>
<keyword evidence="5" id="KW-0418">Kinase</keyword>
<evidence type="ECO:0000256" key="9">
    <source>
        <dbReference type="PROSITE-ProRule" id="PRU10141"/>
    </source>
</evidence>
<dbReference type="EC" id="2.7.11.1" evidence="1"/>
<evidence type="ECO:0000256" key="2">
    <source>
        <dbReference type="ARBA" id="ARBA00022527"/>
    </source>
</evidence>
<evidence type="ECO:0000256" key="3">
    <source>
        <dbReference type="ARBA" id="ARBA00022679"/>
    </source>
</evidence>
<keyword evidence="6 9" id="KW-0067">ATP-binding</keyword>
<dbReference type="Proteomes" id="UP000031186">
    <property type="component" value="Unassembled WGS sequence"/>
</dbReference>
<evidence type="ECO:0000256" key="10">
    <source>
        <dbReference type="SAM" id="MobiDB-lite"/>
    </source>
</evidence>
<keyword evidence="2" id="KW-0723">Serine/threonine-protein kinase</keyword>
<feature type="domain" description="Protein kinase" evidence="11">
    <location>
        <begin position="282"/>
        <end position="538"/>
    </location>
</feature>
<evidence type="ECO:0000256" key="4">
    <source>
        <dbReference type="ARBA" id="ARBA00022741"/>
    </source>
</evidence>
<dbReference type="InterPro" id="IPR053235">
    <property type="entry name" value="Ser_Thr_kinase"/>
</dbReference>
<feature type="region of interest" description="Disordered" evidence="10">
    <location>
        <begin position="1"/>
        <end position="22"/>
    </location>
</feature>
<evidence type="ECO:0000256" key="6">
    <source>
        <dbReference type="ARBA" id="ARBA00022840"/>
    </source>
</evidence>
<comment type="catalytic activity">
    <reaction evidence="8">
        <text>L-seryl-[protein] + ATP = O-phospho-L-seryl-[protein] + ADP + H(+)</text>
        <dbReference type="Rhea" id="RHEA:17989"/>
        <dbReference type="Rhea" id="RHEA-COMP:9863"/>
        <dbReference type="Rhea" id="RHEA-COMP:11604"/>
        <dbReference type="ChEBI" id="CHEBI:15378"/>
        <dbReference type="ChEBI" id="CHEBI:29999"/>
        <dbReference type="ChEBI" id="CHEBI:30616"/>
        <dbReference type="ChEBI" id="CHEBI:83421"/>
        <dbReference type="ChEBI" id="CHEBI:456216"/>
        <dbReference type="EC" id="2.7.11.1"/>
    </reaction>
</comment>
<evidence type="ECO:0000256" key="5">
    <source>
        <dbReference type="ARBA" id="ARBA00022777"/>
    </source>
</evidence>
<dbReference type="PROSITE" id="PS50011">
    <property type="entry name" value="PROTEIN_KINASE_DOM"/>
    <property type="match status" value="1"/>
</dbReference>
<feature type="non-terminal residue" evidence="12">
    <location>
        <position position="1"/>
    </location>
</feature>
<organism evidence="12 13">
    <name type="scientific">Metarhizium anisopliae (strain ARSEF 549)</name>
    <dbReference type="NCBI Taxonomy" id="3151832"/>
    <lineage>
        <taxon>Eukaryota</taxon>
        <taxon>Fungi</taxon>
        <taxon>Dikarya</taxon>
        <taxon>Ascomycota</taxon>
        <taxon>Pezizomycotina</taxon>
        <taxon>Sordariomycetes</taxon>
        <taxon>Hypocreomycetidae</taxon>
        <taxon>Hypocreales</taxon>
        <taxon>Clavicipitaceae</taxon>
        <taxon>Metarhizium</taxon>
    </lineage>
</organism>
<keyword evidence="13" id="KW-1185">Reference proteome</keyword>
<dbReference type="GO" id="GO:0004674">
    <property type="term" value="F:protein serine/threonine kinase activity"/>
    <property type="evidence" value="ECO:0007669"/>
    <property type="project" value="UniProtKB-KW"/>
</dbReference>
<evidence type="ECO:0000259" key="11">
    <source>
        <dbReference type="PROSITE" id="PS50011"/>
    </source>
</evidence>
<sequence>MADSPSSQRTNEDPTGPTSTAAQAILTLTPSNAAAKRAFSDVVGWTLQRSQKDIEDDNKANSGSRSPDPRDHAKKFMWISSEQTSDPDVSRFIRQHQVGQLSSSPNSCFDGSAAQKVEPESAIHIWTGCFFLDLNYRPIRPGGGWRAGRLNEQTLNDVVLAVDDSSAMGVRVRHIVLQVHEQSGRIYVRSVTDKADVEVDGMRLSRGHIHVMNNRSTHLRIGQLAYHVEYAPFACNEEYSEEYKSKLKIYIQTVLGKAPMETFALTPTPSWSTRLTVGQWTISSAGTIGSGGGGRVSAAMNSSGDIVALKRMTATKGSKTLQKRINTLQLLTTLADDAQENRILRLREVITDDPTGSNPSSDVWFVLFPALPETLYDYRHMSLLSEPQGIKKTTSMIKSILEALVFLHSRQWIHGDIKLPNIGIREWTETSASVVLLDLDDAMYTPTGHVSAAAGLTGTVGWLSPERELDGFTATADVWAVGVVAIWLLFGRHPWPCLVNPWRAGLECEKHRPQFHKNFGKAIADIRRHNLDGMFPHA</sequence>
<dbReference type="InterPro" id="IPR017441">
    <property type="entry name" value="Protein_kinase_ATP_BS"/>
</dbReference>
<proteinExistence type="predicted"/>